<evidence type="ECO:0000313" key="2">
    <source>
        <dbReference type="Proteomes" id="UP000282312"/>
    </source>
</evidence>
<dbReference type="OrthoDB" id="3402200at2"/>
<gene>
    <name evidence="1" type="ORF">DLJ59_21695</name>
</gene>
<comment type="caution">
    <text evidence="1">The sequence shown here is derived from an EMBL/GenBank/DDBJ whole genome shotgun (WGS) entry which is preliminary data.</text>
</comment>
<organism evidence="1 2">
    <name type="scientific">Micromonospora inaquosa</name>
    <dbReference type="NCBI Taxonomy" id="2203716"/>
    <lineage>
        <taxon>Bacteria</taxon>
        <taxon>Bacillati</taxon>
        <taxon>Actinomycetota</taxon>
        <taxon>Actinomycetes</taxon>
        <taxon>Micromonosporales</taxon>
        <taxon>Micromonosporaceae</taxon>
        <taxon>Micromonospora</taxon>
    </lineage>
</organism>
<reference evidence="1 2" key="1">
    <citation type="submission" date="2018-05" db="EMBL/GenBank/DDBJ databases">
        <title>Micromonospora from Atacama Desert.</title>
        <authorList>
            <person name="Carro L."/>
            <person name="Goodfellow M."/>
            <person name="Klenk H.-P."/>
        </authorList>
    </citation>
    <scope>NUCLEOTIDE SEQUENCE [LARGE SCALE GENOMIC DNA]</scope>
    <source>
        <strain evidence="1 2">LB39</strain>
    </source>
</reference>
<accession>A0A3N9WHW9</accession>
<protein>
    <submittedName>
        <fullName evidence="1">Uncharacterized protein</fullName>
    </submittedName>
</protein>
<evidence type="ECO:0000313" key="1">
    <source>
        <dbReference type="EMBL" id="RQX00381.1"/>
    </source>
</evidence>
<dbReference type="Proteomes" id="UP000282312">
    <property type="component" value="Unassembled WGS sequence"/>
</dbReference>
<sequence length="86" mass="9148">MTIGDVKVTIRRGSQSLDEAQMSIEKASARLADASALAIATLRDSKRGEAAESRKALREAVDEVALVLRRIKAAKDHAAAYLAVIG</sequence>
<dbReference type="RefSeq" id="WP_124774459.1">
    <property type="nucleotide sequence ID" value="NZ_QGSZ01000245.1"/>
</dbReference>
<dbReference type="AlphaFoldDB" id="A0A3N9WHW9"/>
<keyword evidence="2" id="KW-1185">Reference proteome</keyword>
<proteinExistence type="predicted"/>
<dbReference type="EMBL" id="QGSZ01000245">
    <property type="protein sequence ID" value="RQX00381.1"/>
    <property type="molecule type" value="Genomic_DNA"/>
</dbReference>
<name>A0A3N9WHW9_9ACTN</name>